<dbReference type="RefSeq" id="WP_382379573.1">
    <property type="nucleotide sequence ID" value="NZ_JBHRZI010000046.1"/>
</dbReference>
<accession>A0ABV8C7K2</accession>
<evidence type="ECO:0008006" key="3">
    <source>
        <dbReference type="Google" id="ProtNLM"/>
    </source>
</evidence>
<evidence type="ECO:0000313" key="1">
    <source>
        <dbReference type="EMBL" id="MFC3898084.1"/>
    </source>
</evidence>
<keyword evidence="2" id="KW-1185">Reference proteome</keyword>
<evidence type="ECO:0000313" key="2">
    <source>
        <dbReference type="Proteomes" id="UP001595690"/>
    </source>
</evidence>
<dbReference type="EMBL" id="JBHRZI010000046">
    <property type="protein sequence ID" value="MFC3898084.1"/>
    <property type="molecule type" value="Genomic_DNA"/>
</dbReference>
<name>A0ABV8C7K2_9PSEU</name>
<proteinExistence type="predicted"/>
<dbReference type="Proteomes" id="UP001595690">
    <property type="component" value="Unassembled WGS sequence"/>
</dbReference>
<reference evidence="2" key="1">
    <citation type="journal article" date="2019" name="Int. J. Syst. Evol. Microbiol.">
        <title>The Global Catalogue of Microorganisms (GCM) 10K type strain sequencing project: providing services to taxonomists for standard genome sequencing and annotation.</title>
        <authorList>
            <consortium name="The Broad Institute Genomics Platform"/>
            <consortium name="The Broad Institute Genome Sequencing Center for Infectious Disease"/>
            <person name="Wu L."/>
            <person name="Ma J."/>
        </authorList>
    </citation>
    <scope>NUCLEOTIDE SEQUENCE [LARGE SCALE GENOMIC DNA]</scope>
    <source>
        <strain evidence="2">CGMCC 4.7405</strain>
    </source>
</reference>
<protein>
    <recommendedName>
        <fullName evidence="3">Immunity protein 51</fullName>
    </recommendedName>
</protein>
<comment type="caution">
    <text evidence="1">The sequence shown here is derived from an EMBL/GenBank/DDBJ whole genome shotgun (WGS) entry which is preliminary data.</text>
</comment>
<sequence>MGVDVRVVRPESRHRVTVVGVLPDPGFVFSELLERVDHPLLNRIDPYGYRELGSVDMSDFAAALDAVGAEGRHFDALRALAAVCAADRSLTMEFAGD</sequence>
<organism evidence="1 2">
    <name type="scientific">Lentzea rhizosphaerae</name>
    <dbReference type="NCBI Taxonomy" id="2041025"/>
    <lineage>
        <taxon>Bacteria</taxon>
        <taxon>Bacillati</taxon>
        <taxon>Actinomycetota</taxon>
        <taxon>Actinomycetes</taxon>
        <taxon>Pseudonocardiales</taxon>
        <taxon>Pseudonocardiaceae</taxon>
        <taxon>Lentzea</taxon>
    </lineage>
</organism>
<gene>
    <name evidence="1" type="ORF">ACFOWZ_42010</name>
</gene>